<evidence type="ECO:0000313" key="1">
    <source>
        <dbReference type="EMBL" id="OGG94228.1"/>
    </source>
</evidence>
<accession>A0A1F6G7Z9</accession>
<proteinExistence type="predicted"/>
<dbReference type="STRING" id="1798533.A2609_02895"/>
<reference evidence="1 2" key="1">
    <citation type="journal article" date="2016" name="Nat. Commun.">
        <title>Thousands of microbial genomes shed light on interconnected biogeochemical processes in an aquifer system.</title>
        <authorList>
            <person name="Anantharaman K."/>
            <person name="Brown C.T."/>
            <person name="Hug L.A."/>
            <person name="Sharon I."/>
            <person name="Castelle C.J."/>
            <person name="Probst A.J."/>
            <person name="Thomas B.C."/>
            <person name="Singh A."/>
            <person name="Wilkins M.J."/>
            <person name="Karaoz U."/>
            <person name="Brodie E.L."/>
            <person name="Williams K.H."/>
            <person name="Hubbard S.S."/>
            <person name="Banfield J.F."/>
        </authorList>
    </citation>
    <scope>NUCLEOTIDE SEQUENCE [LARGE SCALE GENOMIC DNA]</scope>
</reference>
<evidence type="ECO:0000313" key="2">
    <source>
        <dbReference type="Proteomes" id="UP000176867"/>
    </source>
</evidence>
<sequence length="115" mass="12997">MEIPKLTKLGFCDLCETWHEITDGINCMPTHKALDSEDECRKSGCGLYSSERKYLVQTDEQARTLAEFIAGDNSECLFNQAGHNLKCSCDKERHLLAQALAVFLLRKERGEICVI</sequence>
<name>A0A1F6G7Z9_9BACT</name>
<dbReference type="Proteomes" id="UP000176867">
    <property type="component" value="Unassembled WGS sequence"/>
</dbReference>
<protein>
    <submittedName>
        <fullName evidence="1">Uncharacterized protein</fullName>
    </submittedName>
</protein>
<gene>
    <name evidence="1" type="ORF">A2609_02895</name>
</gene>
<dbReference type="AlphaFoldDB" id="A0A1F6G7Z9"/>
<organism evidence="1 2">
    <name type="scientific">Candidatus Kaiserbacteria bacterium RIFOXYD1_FULL_47_14</name>
    <dbReference type="NCBI Taxonomy" id="1798533"/>
    <lineage>
        <taxon>Bacteria</taxon>
        <taxon>Candidatus Kaiseribacteriota</taxon>
    </lineage>
</organism>
<dbReference type="EMBL" id="MFMU01000001">
    <property type="protein sequence ID" value="OGG94228.1"/>
    <property type="molecule type" value="Genomic_DNA"/>
</dbReference>
<comment type="caution">
    <text evidence="1">The sequence shown here is derived from an EMBL/GenBank/DDBJ whole genome shotgun (WGS) entry which is preliminary data.</text>
</comment>